<dbReference type="InterPro" id="IPR000253">
    <property type="entry name" value="FHA_dom"/>
</dbReference>
<keyword evidence="5" id="KW-1185">Reference proteome</keyword>
<dbReference type="Pfam" id="PF00498">
    <property type="entry name" value="FHA"/>
    <property type="match status" value="1"/>
</dbReference>
<dbReference type="EMBL" id="CP041616">
    <property type="protein sequence ID" value="QDO87176.1"/>
    <property type="molecule type" value="Genomic_DNA"/>
</dbReference>
<dbReference type="SUPFAM" id="SSF49879">
    <property type="entry name" value="SMAD/FHA domain"/>
    <property type="match status" value="1"/>
</dbReference>
<sequence length="359" mass="38083">MGIIDRVERGLERAVKAPFAKVFKAEVQPVEIASAMRGAMDERAAVLGPGRTMVPNVFTIELAGSDYERLSSYDTTLTDELVAAAEDHADAQRYTPAGTVEVRLISDDELETGIFRVRPASKNTRRQGQRAGQRPPQPQARPADRDRMPQRQVRPAARPGEDPNAAFRPPAQQRPGGMGQQGRQGPAGQAGQARQAGPGQRPGPPRQAPPGVGAAAAVAARGSQPATGAPAYPPPGGGNGPRTREFPASPSRPQRQVSGRGPRPWIDVNGRAHTLIAAVTVLGRDASADLVLDDPGVSRRHAEIRITHDGPHQQVIIRDLGSTNGSYVNGDQVGTEQLTEGDRVTMGSTTLIFHADGGR</sequence>
<dbReference type="CDD" id="cd00060">
    <property type="entry name" value="FHA"/>
    <property type="match status" value="1"/>
</dbReference>
<dbReference type="KEGG" id="orz:FNH13_01595"/>
<dbReference type="Proteomes" id="UP000315395">
    <property type="component" value="Chromosome"/>
</dbReference>
<dbReference type="InterPro" id="IPR050923">
    <property type="entry name" value="Cell_Proc_Reg/RNA_Proc"/>
</dbReference>
<dbReference type="Pfam" id="PF12401">
    <property type="entry name" value="FhaA_N"/>
    <property type="match status" value="1"/>
</dbReference>
<dbReference type="Gene3D" id="2.60.200.20">
    <property type="match status" value="1"/>
</dbReference>
<dbReference type="SMART" id="SM00240">
    <property type="entry name" value="FHA"/>
    <property type="match status" value="1"/>
</dbReference>
<dbReference type="InterPro" id="IPR022128">
    <property type="entry name" value="FhaA_N"/>
</dbReference>
<accession>A0A516G6L6</accession>
<feature type="domain" description="FHA" evidence="3">
    <location>
        <begin position="280"/>
        <end position="333"/>
    </location>
</feature>
<dbReference type="Gene3D" id="3.30.2320.60">
    <property type="entry name" value="FhaA, phosphopeptide-binding domain (DUF3662)"/>
    <property type="match status" value="1"/>
</dbReference>
<organism evidence="4 5">
    <name type="scientific">Ornithinimicrobium ciconiae</name>
    <dbReference type="NCBI Taxonomy" id="2594265"/>
    <lineage>
        <taxon>Bacteria</taxon>
        <taxon>Bacillati</taxon>
        <taxon>Actinomycetota</taxon>
        <taxon>Actinomycetes</taxon>
        <taxon>Micrococcales</taxon>
        <taxon>Ornithinimicrobiaceae</taxon>
        <taxon>Ornithinimicrobium</taxon>
    </lineage>
</organism>
<dbReference type="InterPro" id="IPR008984">
    <property type="entry name" value="SMAD_FHA_dom_sf"/>
</dbReference>
<keyword evidence="1" id="KW-0597">Phosphoprotein</keyword>
<proteinExistence type="predicted"/>
<evidence type="ECO:0000256" key="1">
    <source>
        <dbReference type="ARBA" id="ARBA00022553"/>
    </source>
</evidence>
<evidence type="ECO:0000313" key="4">
    <source>
        <dbReference type="EMBL" id="QDO87176.1"/>
    </source>
</evidence>
<evidence type="ECO:0000313" key="5">
    <source>
        <dbReference type="Proteomes" id="UP000315395"/>
    </source>
</evidence>
<evidence type="ECO:0000256" key="2">
    <source>
        <dbReference type="SAM" id="MobiDB-lite"/>
    </source>
</evidence>
<name>A0A516G6L6_9MICO</name>
<evidence type="ECO:0000259" key="3">
    <source>
        <dbReference type="PROSITE" id="PS50006"/>
    </source>
</evidence>
<reference evidence="4 5" key="1">
    <citation type="submission" date="2019-07" db="EMBL/GenBank/DDBJ databases">
        <title>complete genome sequencing of Ornithinimicrobium sp. H23M54.</title>
        <authorList>
            <person name="Bae J.-W."/>
            <person name="Lee S.-Y."/>
        </authorList>
    </citation>
    <scope>NUCLEOTIDE SEQUENCE [LARGE SCALE GENOMIC DNA]</scope>
    <source>
        <strain evidence="4 5">H23M54</strain>
    </source>
</reference>
<dbReference type="InterPro" id="IPR042287">
    <property type="entry name" value="FhaA_N_sf"/>
</dbReference>
<dbReference type="PANTHER" id="PTHR23308">
    <property type="entry name" value="NUCLEAR INHIBITOR OF PROTEIN PHOSPHATASE-1"/>
    <property type="match status" value="1"/>
</dbReference>
<feature type="compositionally biased region" description="Low complexity" evidence="2">
    <location>
        <begin position="209"/>
        <end position="230"/>
    </location>
</feature>
<protein>
    <submittedName>
        <fullName evidence="4">DUF2662 domain-containing protein</fullName>
    </submittedName>
</protein>
<gene>
    <name evidence="4" type="ORF">FNH13_01595</name>
</gene>
<dbReference type="AlphaFoldDB" id="A0A516G6L6"/>
<feature type="compositionally biased region" description="Low complexity" evidence="2">
    <location>
        <begin position="183"/>
        <end position="199"/>
    </location>
</feature>
<dbReference type="OrthoDB" id="151099at2"/>
<dbReference type="RefSeq" id="WP_143781834.1">
    <property type="nucleotide sequence ID" value="NZ_CP041616.1"/>
</dbReference>
<dbReference type="PROSITE" id="PS50006">
    <property type="entry name" value="FHA_DOMAIN"/>
    <property type="match status" value="1"/>
</dbReference>
<feature type="region of interest" description="Disordered" evidence="2">
    <location>
        <begin position="115"/>
        <end position="266"/>
    </location>
</feature>